<reference evidence="10" key="1">
    <citation type="submission" date="2025-08" db="UniProtKB">
        <authorList>
            <consortium name="Ensembl"/>
        </authorList>
    </citation>
    <scope>IDENTIFICATION</scope>
</reference>
<feature type="signal peptide" evidence="7">
    <location>
        <begin position="1"/>
        <end position="18"/>
    </location>
</feature>
<dbReference type="AlphaFoldDB" id="A0A669QUD4"/>
<dbReference type="PROSITE" id="PS00139">
    <property type="entry name" value="THIOL_PROTEASE_CYS"/>
    <property type="match status" value="1"/>
</dbReference>
<dbReference type="InterPro" id="IPR039417">
    <property type="entry name" value="Peptidase_C1A_papain-like"/>
</dbReference>
<gene>
    <name evidence="10" type="primary">CTSS</name>
</gene>
<keyword evidence="7" id="KW-0732">Signal</keyword>
<organism evidence="10 11">
    <name type="scientific">Phasianus colchicus</name>
    <name type="common">Common pheasant</name>
    <dbReference type="NCBI Taxonomy" id="9054"/>
    <lineage>
        <taxon>Eukaryota</taxon>
        <taxon>Metazoa</taxon>
        <taxon>Chordata</taxon>
        <taxon>Craniata</taxon>
        <taxon>Vertebrata</taxon>
        <taxon>Euteleostomi</taxon>
        <taxon>Archelosauria</taxon>
        <taxon>Archosauria</taxon>
        <taxon>Dinosauria</taxon>
        <taxon>Saurischia</taxon>
        <taxon>Theropoda</taxon>
        <taxon>Coelurosauria</taxon>
        <taxon>Aves</taxon>
        <taxon>Neognathae</taxon>
        <taxon>Galloanserae</taxon>
        <taxon>Galliformes</taxon>
        <taxon>Phasianidae</taxon>
        <taxon>Phasianinae</taxon>
        <taxon>Phasianus</taxon>
    </lineage>
</organism>
<dbReference type="InterPro" id="IPR000169">
    <property type="entry name" value="Pept_cys_AS"/>
</dbReference>
<evidence type="ECO:0000256" key="1">
    <source>
        <dbReference type="ARBA" id="ARBA00008455"/>
    </source>
</evidence>
<evidence type="ECO:0000256" key="6">
    <source>
        <dbReference type="ARBA" id="ARBA00023157"/>
    </source>
</evidence>
<dbReference type="InterPro" id="IPR000668">
    <property type="entry name" value="Peptidase_C1A_C"/>
</dbReference>
<keyword evidence="2" id="KW-0645">Protease</keyword>
<dbReference type="PANTHER" id="PTHR12411">
    <property type="entry name" value="CYSTEINE PROTEASE FAMILY C1-RELATED"/>
    <property type="match status" value="1"/>
</dbReference>
<feature type="domain" description="Cathepsin propeptide inhibitor" evidence="9">
    <location>
        <begin position="28"/>
        <end position="88"/>
    </location>
</feature>
<dbReference type="InterPro" id="IPR013128">
    <property type="entry name" value="Peptidase_C1A"/>
</dbReference>
<evidence type="ECO:0000256" key="3">
    <source>
        <dbReference type="ARBA" id="ARBA00022801"/>
    </source>
</evidence>
<comment type="similarity">
    <text evidence="1">Belongs to the peptidase C1 family.</text>
</comment>
<dbReference type="SMART" id="SM00645">
    <property type="entry name" value="Pept_C1"/>
    <property type="match status" value="1"/>
</dbReference>
<proteinExistence type="inferred from homology"/>
<accession>A0A669QUD4</accession>
<keyword evidence="5" id="KW-0865">Zymogen</keyword>
<feature type="chain" id="PRO_5025527671" evidence="7">
    <location>
        <begin position="19"/>
        <end position="345"/>
    </location>
</feature>
<evidence type="ECO:0000256" key="2">
    <source>
        <dbReference type="ARBA" id="ARBA00022670"/>
    </source>
</evidence>
<keyword evidence="3" id="KW-0378">Hydrolase</keyword>
<evidence type="ECO:0000259" key="9">
    <source>
        <dbReference type="SMART" id="SM00848"/>
    </source>
</evidence>
<dbReference type="GO" id="GO:0006508">
    <property type="term" value="P:proteolysis"/>
    <property type="evidence" value="ECO:0007669"/>
    <property type="project" value="UniProtKB-KW"/>
</dbReference>
<keyword evidence="6" id="KW-1015">Disulfide bond</keyword>
<evidence type="ECO:0000313" key="11">
    <source>
        <dbReference type="Proteomes" id="UP000472261"/>
    </source>
</evidence>
<sequence>MELLRCIAALVTLVAVMGHPDPTLDQHWQLWKKVHGKVYRHQVEEGQRRATWEKNLRLVMLHNLEHSLGLHSYQLGMNHLGDMTSEDVAELLTGLRVPYGHNRISTYRQRGGAPDAMDWREKGCVTEVKNQGACGACWAFSAVGALEAQVKLKTGKLVSLSTQNLVDCSMMYGNKGCSGGFMTSAFQYIIDNNGIDSEESYPYMAQNGTCHYNVSTRAATCSKYVELPYADEAALKDAVANVGPVSVAIDAAQPTFFLYRSVGANTLVTGVTSACQGTTRTTAGSPAIPRTHRYRSTPSVLWGGLRLRSLLLSITAYKNQLLSLRVQFSVWSWWEDFTGRFTRTR</sequence>
<dbReference type="SMART" id="SM00848">
    <property type="entry name" value="Inhibitor_I29"/>
    <property type="match status" value="1"/>
</dbReference>
<dbReference type="Gene3D" id="3.90.70.10">
    <property type="entry name" value="Cysteine proteinases"/>
    <property type="match status" value="1"/>
</dbReference>
<protein>
    <submittedName>
        <fullName evidence="10">Cathepsin S</fullName>
    </submittedName>
</protein>
<dbReference type="Pfam" id="PF00112">
    <property type="entry name" value="Peptidase_C1"/>
    <property type="match status" value="1"/>
</dbReference>
<dbReference type="InterPro" id="IPR038765">
    <property type="entry name" value="Papain-like_cys_pep_sf"/>
</dbReference>
<reference evidence="10" key="2">
    <citation type="submission" date="2025-09" db="UniProtKB">
        <authorList>
            <consortium name="Ensembl"/>
        </authorList>
    </citation>
    <scope>IDENTIFICATION</scope>
</reference>
<evidence type="ECO:0000313" key="10">
    <source>
        <dbReference type="Ensembl" id="ENSPCLP00000017756.1"/>
    </source>
</evidence>
<evidence type="ECO:0000256" key="7">
    <source>
        <dbReference type="SAM" id="SignalP"/>
    </source>
</evidence>
<keyword evidence="4" id="KW-0788">Thiol protease</keyword>
<dbReference type="FunFam" id="3.90.70.10:FF:000006">
    <property type="entry name" value="Cathepsin S"/>
    <property type="match status" value="1"/>
</dbReference>
<dbReference type="Ensembl" id="ENSPCLT00000023664.1">
    <property type="protein sequence ID" value="ENSPCLP00000017756.1"/>
    <property type="gene ID" value="ENSPCLG00000014814.1"/>
</dbReference>
<evidence type="ECO:0000256" key="5">
    <source>
        <dbReference type="ARBA" id="ARBA00023145"/>
    </source>
</evidence>
<dbReference type="Proteomes" id="UP000472261">
    <property type="component" value="Unplaced"/>
</dbReference>
<dbReference type="SUPFAM" id="SSF54001">
    <property type="entry name" value="Cysteine proteinases"/>
    <property type="match status" value="1"/>
</dbReference>
<keyword evidence="11" id="KW-1185">Reference proteome</keyword>
<feature type="domain" description="Peptidase C1A papain C-terminal" evidence="8">
    <location>
        <begin position="113"/>
        <end position="290"/>
    </location>
</feature>
<dbReference type="CDD" id="cd02248">
    <property type="entry name" value="Peptidase_C1A"/>
    <property type="match status" value="1"/>
</dbReference>
<evidence type="ECO:0000259" key="8">
    <source>
        <dbReference type="SMART" id="SM00645"/>
    </source>
</evidence>
<dbReference type="InterPro" id="IPR013201">
    <property type="entry name" value="Prot_inhib_I29"/>
</dbReference>
<evidence type="ECO:0000256" key="4">
    <source>
        <dbReference type="ARBA" id="ARBA00022807"/>
    </source>
</evidence>
<name>A0A669QUD4_PHACC</name>
<dbReference type="Pfam" id="PF08246">
    <property type="entry name" value="Inhibitor_I29"/>
    <property type="match status" value="1"/>
</dbReference>
<dbReference type="GO" id="GO:0008234">
    <property type="term" value="F:cysteine-type peptidase activity"/>
    <property type="evidence" value="ECO:0007669"/>
    <property type="project" value="UniProtKB-KW"/>
</dbReference>